<keyword evidence="2" id="KW-0732">Signal</keyword>
<evidence type="ECO:0000313" key="4">
    <source>
        <dbReference type="Proteomes" id="UP000735302"/>
    </source>
</evidence>
<accession>A0AAV4E2W8</accession>
<keyword evidence="4" id="KW-1185">Reference proteome</keyword>
<name>A0AAV4E2W8_9GAST</name>
<evidence type="ECO:0000313" key="3">
    <source>
        <dbReference type="EMBL" id="GFO50661.1"/>
    </source>
</evidence>
<evidence type="ECO:0000256" key="1">
    <source>
        <dbReference type="SAM" id="MobiDB-lite"/>
    </source>
</evidence>
<evidence type="ECO:0000256" key="2">
    <source>
        <dbReference type="SAM" id="SignalP"/>
    </source>
</evidence>
<comment type="caution">
    <text evidence="3">The sequence shown here is derived from an EMBL/GenBank/DDBJ whole genome shotgun (WGS) entry which is preliminary data.</text>
</comment>
<protein>
    <submittedName>
        <fullName evidence="3">Uncharacterized protein</fullName>
    </submittedName>
</protein>
<feature type="chain" id="PRO_5043595904" evidence="2">
    <location>
        <begin position="27"/>
        <end position="142"/>
    </location>
</feature>
<proteinExistence type="predicted"/>
<feature type="compositionally biased region" description="Low complexity" evidence="1">
    <location>
        <begin position="67"/>
        <end position="89"/>
    </location>
</feature>
<dbReference type="Proteomes" id="UP000735302">
    <property type="component" value="Unassembled WGS sequence"/>
</dbReference>
<feature type="region of interest" description="Disordered" evidence="1">
    <location>
        <begin position="67"/>
        <end position="94"/>
    </location>
</feature>
<dbReference type="AlphaFoldDB" id="A0AAV4E2W8"/>
<dbReference type="EMBL" id="BLXT01008617">
    <property type="protein sequence ID" value="GFO50661.1"/>
    <property type="molecule type" value="Genomic_DNA"/>
</dbReference>
<feature type="signal peptide" evidence="2">
    <location>
        <begin position="1"/>
        <end position="26"/>
    </location>
</feature>
<sequence>MTFSLSTLTSRRYCLLSCIALRPANASPWRPGIECNDNNTVNNINSHNYNNNTHNYNNNIHNYNNNNNNNNNTHNYNNNNNNTHNNNNNKKNYPDHRLDILINSTRLYSANQWDRRVKSVSLDHRQLRSAIVSSHLPEKANA</sequence>
<reference evidence="3 4" key="1">
    <citation type="journal article" date="2021" name="Elife">
        <title>Chloroplast acquisition without the gene transfer in kleptoplastic sea slugs, Plakobranchus ocellatus.</title>
        <authorList>
            <person name="Maeda T."/>
            <person name="Takahashi S."/>
            <person name="Yoshida T."/>
            <person name="Shimamura S."/>
            <person name="Takaki Y."/>
            <person name="Nagai Y."/>
            <person name="Toyoda A."/>
            <person name="Suzuki Y."/>
            <person name="Arimoto A."/>
            <person name="Ishii H."/>
            <person name="Satoh N."/>
            <person name="Nishiyama T."/>
            <person name="Hasebe M."/>
            <person name="Maruyama T."/>
            <person name="Minagawa J."/>
            <person name="Obokata J."/>
            <person name="Shigenobu S."/>
        </authorList>
    </citation>
    <scope>NUCLEOTIDE SEQUENCE [LARGE SCALE GENOMIC DNA]</scope>
</reference>
<gene>
    <name evidence="3" type="ORF">PoB_007716600</name>
</gene>
<organism evidence="3 4">
    <name type="scientific">Plakobranchus ocellatus</name>
    <dbReference type="NCBI Taxonomy" id="259542"/>
    <lineage>
        <taxon>Eukaryota</taxon>
        <taxon>Metazoa</taxon>
        <taxon>Spiralia</taxon>
        <taxon>Lophotrochozoa</taxon>
        <taxon>Mollusca</taxon>
        <taxon>Gastropoda</taxon>
        <taxon>Heterobranchia</taxon>
        <taxon>Euthyneura</taxon>
        <taxon>Panpulmonata</taxon>
        <taxon>Sacoglossa</taxon>
        <taxon>Placobranchoidea</taxon>
        <taxon>Plakobranchidae</taxon>
        <taxon>Plakobranchus</taxon>
    </lineage>
</organism>